<dbReference type="GO" id="GO:0005737">
    <property type="term" value="C:cytoplasm"/>
    <property type="evidence" value="ECO:0007669"/>
    <property type="project" value="TreeGrafter"/>
</dbReference>
<dbReference type="PANTHER" id="PTHR43626:SF4">
    <property type="entry name" value="GCN5-RELATED N-ACETYLTRANSFERASE 2, CHLOROPLASTIC"/>
    <property type="match status" value="1"/>
</dbReference>
<dbReference type="PANTHER" id="PTHR43626">
    <property type="entry name" value="ACYL-COA N-ACYLTRANSFERASE"/>
    <property type="match status" value="1"/>
</dbReference>
<dbReference type="InterPro" id="IPR000182">
    <property type="entry name" value="GNAT_dom"/>
</dbReference>
<comment type="caution">
    <text evidence="4">The sequence shown here is derived from an EMBL/GenBank/DDBJ whole genome shotgun (WGS) entry which is preliminary data.</text>
</comment>
<dbReference type="GO" id="GO:0008080">
    <property type="term" value="F:N-acetyltransferase activity"/>
    <property type="evidence" value="ECO:0007669"/>
    <property type="project" value="InterPro"/>
</dbReference>
<keyword evidence="1 4" id="KW-0808">Transferase</keyword>
<dbReference type="InterPro" id="IPR016181">
    <property type="entry name" value="Acyl_CoA_acyltransferase"/>
</dbReference>
<name>A0A5A5TEP8_9CHLR</name>
<dbReference type="SUPFAM" id="SSF55729">
    <property type="entry name" value="Acyl-CoA N-acyltransferases (Nat)"/>
    <property type="match status" value="1"/>
</dbReference>
<dbReference type="CDD" id="cd04301">
    <property type="entry name" value="NAT_SF"/>
    <property type="match status" value="1"/>
</dbReference>
<evidence type="ECO:0000259" key="3">
    <source>
        <dbReference type="PROSITE" id="PS51186"/>
    </source>
</evidence>
<sequence length="135" mass="15478">MHYHYLDTPVTILPHQLQGFFIGWSQPPTPEKHHEVLRKSDYCILALDENNRVVGFITAITDHVLTAYVNFLEVLPEHQNQGIGVQLVQRLLEKLHGIYAVDIICDPELIPYFESIGFTRAVGVVQRNEKRQAGF</sequence>
<evidence type="ECO:0000256" key="2">
    <source>
        <dbReference type="ARBA" id="ARBA00023315"/>
    </source>
</evidence>
<dbReference type="Gene3D" id="3.40.630.30">
    <property type="match status" value="1"/>
</dbReference>
<keyword evidence="2" id="KW-0012">Acyltransferase</keyword>
<dbReference type="PROSITE" id="PS51186">
    <property type="entry name" value="GNAT"/>
    <property type="match status" value="1"/>
</dbReference>
<keyword evidence="5" id="KW-1185">Reference proteome</keyword>
<dbReference type="InterPro" id="IPR045039">
    <property type="entry name" value="NSI-like"/>
</dbReference>
<proteinExistence type="predicted"/>
<evidence type="ECO:0000256" key="1">
    <source>
        <dbReference type="ARBA" id="ARBA00022679"/>
    </source>
</evidence>
<dbReference type="RefSeq" id="WP_216368893.1">
    <property type="nucleotide sequence ID" value="NZ_BIXY01000051.1"/>
</dbReference>
<accession>A0A5A5TEP8</accession>
<dbReference type="AlphaFoldDB" id="A0A5A5TEP8"/>
<reference evidence="4 5" key="1">
    <citation type="submission" date="2019-01" db="EMBL/GenBank/DDBJ databases">
        <title>Draft genome sequence of Dictyobacter sp. Uno17.</title>
        <authorList>
            <person name="Wang C.M."/>
            <person name="Zheng Y."/>
            <person name="Sakai Y."/>
            <person name="Abe K."/>
            <person name="Yokota A."/>
            <person name="Yabe S."/>
        </authorList>
    </citation>
    <scope>NUCLEOTIDE SEQUENCE [LARGE SCALE GENOMIC DNA]</scope>
    <source>
        <strain evidence="4 5">Uno17</strain>
    </source>
</reference>
<protein>
    <submittedName>
        <fullName evidence="4">N-acetyltransferase</fullName>
    </submittedName>
</protein>
<gene>
    <name evidence="4" type="ORF">KDI_33710</name>
</gene>
<feature type="domain" description="N-acetyltransferase" evidence="3">
    <location>
        <begin position="1"/>
        <end position="135"/>
    </location>
</feature>
<dbReference type="Pfam" id="PF00583">
    <property type="entry name" value="Acetyltransf_1"/>
    <property type="match status" value="1"/>
</dbReference>
<dbReference type="EMBL" id="BIXY01000051">
    <property type="protein sequence ID" value="GCF09807.1"/>
    <property type="molecule type" value="Genomic_DNA"/>
</dbReference>
<evidence type="ECO:0000313" key="4">
    <source>
        <dbReference type="EMBL" id="GCF09807.1"/>
    </source>
</evidence>
<organism evidence="4 5">
    <name type="scientific">Dictyobacter arantiisoli</name>
    <dbReference type="NCBI Taxonomy" id="2014874"/>
    <lineage>
        <taxon>Bacteria</taxon>
        <taxon>Bacillati</taxon>
        <taxon>Chloroflexota</taxon>
        <taxon>Ktedonobacteria</taxon>
        <taxon>Ktedonobacterales</taxon>
        <taxon>Dictyobacteraceae</taxon>
        <taxon>Dictyobacter</taxon>
    </lineage>
</organism>
<evidence type="ECO:0000313" key="5">
    <source>
        <dbReference type="Proteomes" id="UP000322530"/>
    </source>
</evidence>
<dbReference type="Proteomes" id="UP000322530">
    <property type="component" value="Unassembled WGS sequence"/>
</dbReference>